<evidence type="ECO:0000313" key="2">
    <source>
        <dbReference type="EMBL" id="KAF1961594.1"/>
    </source>
</evidence>
<feature type="compositionally biased region" description="Low complexity" evidence="1">
    <location>
        <begin position="249"/>
        <end position="263"/>
    </location>
</feature>
<dbReference type="Proteomes" id="UP000800035">
    <property type="component" value="Unassembled WGS sequence"/>
</dbReference>
<dbReference type="AlphaFoldDB" id="A0A6A5UA58"/>
<feature type="compositionally biased region" description="Basic and acidic residues" evidence="1">
    <location>
        <begin position="163"/>
        <end position="202"/>
    </location>
</feature>
<feature type="compositionally biased region" description="Basic and acidic residues" evidence="1">
    <location>
        <begin position="439"/>
        <end position="449"/>
    </location>
</feature>
<protein>
    <submittedName>
        <fullName evidence="2">Uncharacterized protein</fullName>
    </submittedName>
</protein>
<feature type="region of interest" description="Disordered" evidence="1">
    <location>
        <begin position="426"/>
        <end position="468"/>
    </location>
</feature>
<feature type="compositionally biased region" description="Low complexity" evidence="1">
    <location>
        <begin position="308"/>
        <end position="320"/>
    </location>
</feature>
<accession>A0A6A5UA58</accession>
<dbReference type="OrthoDB" id="5326588at2759"/>
<feature type="compositionally biased region" description="Polar residues" evidence="1">
    <location>
        <begin position="16"/>
        <end position="25"/>
    </location>
</feature>
<evidence type="ECO:0000256" key="1">
    <source>
        <dbReference type="SAM" id="MobiDB-lite"/>
    </source>
</evidence>
<feature type="compositionally biased region" description="Basic residues" evidence="1">
    <location>
        <begin position="97"/>
        <end position="107"/>
    </location>
</feature>
<organism evidence="2 3">
    <name type="scientific">Byssothecium circinans</name>
    <dbReference type="NCBI Taxonomy" id="147558"/>
    <lineage>
        <taxon>Eukaryota</taxon>
        <taxon>Fungi</taxon>
        <taxon>Dikarya</taxon>
        <taxon>Ascomycota</taxon>
        <taxon>Pezizomycotina</taxon>
        <taxon>Dothideomycetes</taxon>
        <taxon>Pleosporomycetidae</taxon>
        <taxon>Pleosporales</taxon>
        <taxon>Massarineae</taxon>
        <taxon>Massarinaceae</taxon>
        <taxon>Byssothecium</taxon>
    </lineage>
</organism>
<feature type="compositionally biased region" description="Acidic residues" evidence="1">
    <location>
        <begin position="455"/>
        <end position="468"/>
    </location>
</feature>
<feature type="compositionally biased region" description="Polar residues" evidence="1">
    <location>
        <begin position="71"/>
        <end position="83"/>
    </location>
</feature>
<evidence type="ECO:0000313" key="3">
    <source>
        <dbReference type="Proteomes" id="UP000800035"/>
    </source>
</evidence>
<feature type="compositionally biased region" description="Basic and acidic residues" evidence="1">
    <location>
        <begin position="130"/>
        <end position="149"/>
    </location>
</feature>
<proteinExistence type="predicted"/>
<dbReference type="EMBL" id="ML976980">
    <property type="protein sequence ID" value="KAF1961594.1"/>
    <property type="molecule type" value="Genomic_DNA"/>
</dbReference>
<keyword evidence="3" id="KW-1185">Reference proteome</keyword>
<sequence>MHLQADAGLAEAPGISTEQLQSLSRSIEAKKQKLEADIDAYIKRKQRELAHYEQELLAQQRQMECDRDQTRATSPAPSAQSVELPTEPAHTDEKDKGKRTKQTRVHKREKELFGLTTIFLPLLEASESAPPKKENNKKRQGEGIDERGMHLLPNAEEGSPSHAADHQGKERRSRCKKSEKVEHADISYGDAAKDKRRADSVKKTKRPAMKKSSLRNSGEKTRRKRVSLVIDDQIVLPADHIPEPPPTSPSDAAASSASSSTTSLEDAIDPRLMPQTEEAPRHEHQDALHHSLPLSLPTKQSARPLPEPVLSQSPVPQSPLKYKPPLMATTGRTVIDPSPPDASAARHIPQHASSAPIYASAPERNLAPEEDFSSYVGGIEGSGVDDVDQTGSLGFPSSLGASFMESYMQSRPLSVRMAAAEKAELDEEEAARARSRGRQVNEDIKKDVRMTQQAVDDDMDVIGNMEEV</sequence>
<reference evidence="2" key="1">
    <citation type="journal article" date="2020" name="Stud. Mycol.">
        <title>101 Dothideomycetes genomes: a test case for predicting lifestyles and emergence of pathogens.</title>
        <authorList>
            <person name="Haridas S."/>
            <person name="Albert R."/>
            <person name="Binder M."/>
            <person name="Bloem J."/>
            <person name="Labutti K."/>
            <person name="Salamov A."/>
            <person name="Andreopoulos B."/>
            <person name="Baker S."/>
            <person name="Barry K."/>
            <person name="Bills G."/>
            <person name="Bluhm B."/>
            <person name="Cannon C."/>
            <person name="Castanera R."/>
            <person name="Culley D."/>
            <person name="Daum C."/>
            <person name="Ezra D."/>
            <person name="Gonzalez J."/>
            <person name="Henrissat B."/>
            <person name="Kuo A."/>
            <person name="Liang C."/>
            <person name="Lipzen A."/>
            <person name="Lutzoni F."/>
            <person name="Magnuson J."/>
            <person name="Mondo S."/>
            <person name="Nolan M."/>
            <person name="Ohm R."/>
            <person name="Pangilinan J."/>
            <person name="Park H.-J."/>
            <person name="Ramirez L."/>
            <person name="Alfaro M."/>
            <person name="Sun H."/>
            <person name="Tritt A."/>
            <person name="Yoshinaga Y."/>
            <person name="Zwiers L.-H."/>
            <person name="Turgeon B."/>
            <person name="Goodwin S."/>
            <person name="Spatafora J."/>
            <person name="Crous P."/>
            <person name="Grigoriev I."/>
        </authorList>
    </citation>
    <scope>NUCLEOTIDE SEQUENCE</scope>
    <source>
        <strain evidence="2">CBS 675.92</strain>
    </source>
</reference>
<gene>
    <name evidence="2" type="ORF">CC80DRAFT_194529</name>
</gene>
<feature type="compositionally biased region" description="Basic and acidic residues" evidence="1">
    <location>
        <begin position="278"/>
        <end position="289"/>
    </location>
</feature>
<name>A0A6A5UA58_9PLEO</name>
<feature type="compositionally biased region" description="Basic residues" evidence="1">
    <location>
        <begin position="203"/>
        <end position="213"/>
    </location>
</feature>
<feature type="region of interest" description="Disordered" evidence="1">
    <location>
        <begin position="123"/>
        <end position="396"/>
    </location>
</feature>
<feature type="region of interest" description="Disordered" evidence="1">
    <location>
        <begin position="60"/>
        <end position="110"/>
    </location>
</feature>
<feature type="region of interest" description="Disordered" evidence="1">
    <location>
        <begin position="1"/>
        <end position="25"/>
    </location>
</feature>